<evidence type="ECO:0000313" key="4">
    <source>
        <dbReference type="EMBL" id="KTD37194.1"/>
    </source>
</evidence>
<evidence type="ECO:0000256" key="3">
    <source>
        <dbReference type="RuleBase" id="RU363015"/>
    </source>
</evidence>
<comment type="caution">
    <text evidence="4">The sequence shown here is derived from an EMBL/GenBank/DDBJ whole genome shotgun (WGS) entry which is preliminary data.</text>
</comment>
<dbReference type="PANTHER" id="PTHR31223">
    <property type="entry name" value="LOG FAMILY PROTEIN YJL055W"/>
    <property type="match status" value="1"/>
</dbReference>
<protein>
    <recommendedName>
        <fullName evidence="3">Cytokinin riboside 5'-monophosphate phosphoribohydrolase</fullName>
        <ecNumber evidence="3">3.2.2.n1</ecNumber>
    </recommendedName>
</protein>
<name>A0A0W0WY22_9GAMM</name>
<evidence type="ECO:0000313" key="5">
    <source>
        <dbReference type="Proteomes" id="UP000054858"/>
    </source>
</evidence>
<dbReference type="NCBIfam" id="TIGR00730">
    <property type="entry name" value="Rossman fold protein, TIGR00730 family"/>
    <property type="match status" value="1"/>
</dbReference>
<gene>
    <name evidence="4" type="ORF">Loak_2330</name>
</gene>
<dbReference type="SUPFAM" id="SSF102405">
    <property type="entry name" value="MCP/YpsA-like"/>
    <property type="match status" value="1"/>
</dbReference>
<evidence type="ECO:0000256" key="1">
    <source>
        <dbReference type="ARBA" id="ARBA00000274"/>
    </source>
</evidence>
<evidence type="ECO:0000256" key="2">
    <source>
        <dbReference type="ARBA" id="ARBA00006763"/>
    </source>
</evidence>
<sequence>MKSICVYLGANLGQEQAFSQCTVQMGQELVRRNYRLVYGGSSHGLMGILANTVLDCGGKVTGIIPKHLIAQEEPLETLDELFITENMQERKLMMQQHSDAFIVMPGGLGTLEEAFETWDAIKIGVVNKPLGFLNVGNFYDGLFSFITHCVHHKFISQSQMRIPKIHSNPTLLLNDMFEQSLETLV</sequence>
<dbReference type="Gene3D" id="3.40.50.450">
    <property type="match status" value="1"/>
</dbReference>
<comment type="similarity">
    <text evidence="2 3">Belongs to the LOG family.</text>
</comment>
<dbReference type="InterPro" id="IPR005269">
    <property type="entry name" value="LOG"/>
</dbReference>
<keyword evidence="3" id="KW-0203">Cytokinin biosynthesis</keyword>
<dbReference type="GO" id="GO:0009691">
    <property type="term" value="P:cytokinin biosynthetic process"/>
    <property type="evidence" value="ECO:0007669"/>
    <property type="project" value="UniProtKB-UniRule"/>
</dbReference>
<dbReference type="EMBL" id="LNYP01000031">
    <property type="protein sequence ID" value="KTD37194.1"/>
    <property type="molecule type" value="Genomic_DNA"/>
</dbReference>
<comment type="catalytic activity">
    <reaction evidence="1">
        <text>AMP + H2O = D-ribose 5-phosphate + adenine</text>
        <dbReference type="Rhea" id="RHEA:20129"/>
        <dbReference type="ChEBI" id="CHEBI:15377"/>
        <dbReference type="ChEBI" id="CHEBI:16708"/>
        <dbReference type="ChEBI" id="CHEBI:78346"/>
        <dbReference type="ChEBI" id="CHEBI:456215"/>
        <dbReference type="EC" id="3.2.2.4"/>
    </reaction>
</comment>
<proteinExistence type="inferred from homology"/>
<dbReference type="RefSeq" id="WP_025385657.1">
    <property type="nucleotide sequence ID" value="NZ_LCUA01000029.1"/>
</dbReference>
<accession>A0A0W0WY22</accession>
<dbReference type="EC" id="3.2.2.n1" evidence="3"/>
<reference evidence="4 5" key="1">
    <citation type="submission" date="2015-11" db="EMBL/GenBank/DDBJ databases">
        <title>Genomic analysis of 38 Legionella species identifies large and diverse effector repertoires.</title>
        <authorList>
            <person name="Burstein D."/>
            <person name="Amaro F."/>
            <person name="Zusman T."/>
            <person name="Lifshitz Z."/>
            <person name="Cohen O."/>
            <person name="Gilbert J.A."/>
            <person name="Pupko T."/>
            <person name="Shuman H.A."/>
            <person name="Segal G."/>
        </authorList>
    </citation>
    <scope>NUCLEOTIDE SEQUENCE [LARGE SCALE GENOMIC DNA]</scope>
    <source>
        <strain evidence="4 5">Oak Ridge-10</strain>
    </source>
</reference>
<keyword evidence="3" id="KW-0378">Hydrolase</keyword>
<dbReference type="PANTHER" id="PTHR31223:SF70">
    <property type="entry name" value="LOG FAMILY PROTEIN YJL055W"/>
    <property type="match status" value="1"/>
</dbReference>
<dbReference type="GO" id="GO:0005829">
    <property type="term" value="C:cytosol"/>
    <property type="evidence" value="ECO:0007669"/>
    <property type="project" value="TreeGrafter"/>
</dbReference>
<organism evidence="4 5">
    <name type="scientific">Legionella oakridgensis</name>
    <dbReference type="NCBI Taxonomy" id="29423"/>
    <lineage>
        <taxon>Bacteria</taxon>
        <taxon>Pseudomonadati</taxon>
        <taxon>Pseudomonadota</taxon>
        <taxon>Gammaproteobacteria</taxon>
        <taxon>Legionellales</taxon>
        <taxon>Legionellaceae</taxon>
        <taxon>Legionella</taxon>
    </lineage>
</organism>
<dbReference type="PATRIC" id="fig|29423.5.peg.2446"/>
<dbReference type="InterPro" id="IPR031100">
    <property type="entry name" value="LOG_fam"/>
</dbReference>
<dbReference type="Proteomes" id="UP000054858">
    <property type="component" value="Unassembled WGS sequence"/>
</dbReference>
<dbReference type="Pfam" id="PF03641">
    <property type="entry name" value="Lysine_decarbox"/>
    <property type="match status" value="1"/>
</dbReference>
<dbReference type="GO" id="GO:0008714">
    <property type="term" value="F:AMP nucleosidase activity"/>
    <property type="evidence" value="ECO:0007669"/>
    <property type="project" value="UniProtKB-EC"/>
</dbReference>
<dbReference type="AlphaFoldDB" id="A0A0W0WY22"/>